<sequence length="71" mass="8245">AKDLILILVKYDPLLESTLIKINLDALNYVLDNFESSVNRRRNTLNGNDDNETMNNNLYSLINLLLVYKIF</sequence>
<comment type="caution">
    <text evidence="1">The sequence shown here is derived from an EMBL/GenBank/DDBJ whole genome shotgun (WGS) entry which is preliminary data.</text>
</comment>
<reference evidence="1" key="1">
    <citation type="submission" date="2021-02" db="EMBL/GenBank/DDBJ databases">
        <authorList>
            <person name="Nowell W R."/>
        </authorList>
    </citation>
    <scope>NUCLEOTIDE SEQUENCE</scope>
    <source>
        <strain evidence="1">Ploen Becks lab</strain>
    </source>
</reference>
<protein>
    <submittedName>
        <fullName evidence="1">Uncharacterized protein</fullName>
    </submittedName>
</protein>
<proteinExistence type="predicted"/>
<dbReference type="EMBL" id="CAJNOC010006806">
    <property type="protein sequence ID" value="CAF1086268.1"/>
    <property type="molecule type" value="Genomic_DNA"/>
</dbReference>
<dbReference type="Proteomes" id="UP000663879">
    <property type="component" value="Unassembled WGS sequence"/>
</dbReference>
<accession>A0A814N3L8</accession>
<keyword evidence="2" id="KW-1185">Reference proteome</keyword>
<dbReference type="AlphaFoldDB" id="A0A814N3L8"/>
<evidence type="ECO:0000313" key="1">
    <source>
        <dbReference type="EMBL" id="CAF1086268.1"/>
    </source>
</evidence>
<evidence type="ECO:0000313" key="2">
    <source>
        <dbReference type="Proteomes" id="UP000663879"/>
    </source>
</evidence>
<feature type="non-terminal residue" evidence="1">
    <location>
        <position position="1"/>
    </location>
</feature>
<name>A0A814N3L8_9BILA</name>
<organism evidence="1 2">
    <name type="scientific">Brachionus calyciflorus</name>
    <dbReference type="NCBI Taxonomy" id="104777"/>
    <lineage>
        <taxon>Eukaryota</taxon>
        <taxon>Metazoa</taxon>
        <taxon>Spiralia</taxon>
        <taxon>Gnathifera</taxon>
        <taxon>Rotifera</taxon>
        <taxon>Eurotatoria</taxon>
        <taxon>Monogononta</taxon>
        <taxon>Pseudotrocha</taxon>
        <taxon>Ploima</taxon>
        <taxon>Brachionidae</taxon>
        <taxon>Brachionus</taxon>
    </lineage>
</organism>
<gene>
    <name evidence="1" type="ORF">OXX778_LOCUS20442</name>
</gene>